<dbReference type="Pfam" id="PF06199">
    <property type="entry name" value="Phage_tail_2"/>
    <property type="match status" value="1"/>
</dbReference>
<keyword evidence="2" id="KW-1185">Reference proteome</keyword>
<organism evidence="1 2">
    <name type="scientific">Methylobacterium aerolatum</name>
    <dbReference type="NCBI Taxonomy" id="418708"/>
    <lineage>
        <taxon>Bacteria</taxon>
        <taxon>Pseudomonadati</taxon>
        <taxon>Pseudomonadota</taxon>
        <taxon>Alphaproteobacteria</taxon>
        <taxon>Hyphomicrobiales</taxon>
        <taxon>Methylobacteriaceae</taxon>
        <taxon>Methylobacterium</taxon>
    </lineage>
</organism>
<evidence type="ECO:0008006" key="3">
    <source>
        <dbReference type="Google" id="ProtNLM"/>
    </source>
</evidence>
<dbReference type="RefSeq" id="WP_238202028.1">
    <property type="nucleotide sequence ID" value="NZ_BPQE01000008.1"/>
</dbReference>
<evidence type="ECO:0000313" key="1">
    <source>
        <dbReference type="EMBL" id="MDQ0448849.1"/>
    </source>
</evidence>
<protein>
    <recommendedName>
        <fullName evidence="3">Phage major tail protein, TP901-1 family</fullName>
    </recommendedName>
</protein>
<reference evidence="1 2" key="1">
    <citation type="submission" date="2023-07" db="EMBL/GenBank/DDBJ databases">
        <title>Genomic Encyclopedia of Type Strains, Phase IV (KMG-IV): sequencing the most valuable type-strain genomes for metagenomic binning, comparative biology and taxonomic classification.</title>
        <authorList>
            <person name="Goeker M."/>
        </authorList>
    </citation>
    <scope>NUCLEOTIDE SEQUENCE [LARGE SCALE GENOMIC DNA]</scope>
    <source>
        <strain evidence="1 2">DSM 19013</strain>
    </source>
</reference>
<accession>A0ABU0I2L9</accession>
<dbReference type="EMBL" id="JAUSVP010000011">
    <property type="protein sequence ID" value="MDQ0448849.1"/>
    <property type="molecule type" value="Genomic_DNA"/>
</dbReference>
<dbReference type="InterPro" id="IPR011855">
    <property type="entry name" value="Phgtail_TP901_1"/>
</dbReference>
<dbReference type="Proteomes" id="UP001231124">
    <property type="component" value="Unassembled WGS sequence"/>
</dbReference>
<evidence type="ECO:0000313" key="2">
    <source>
        <dbReference type="Proteomes" id="UP001231124"/>
    </source>
</evidence>
<gene>
    <name evidence="1" type="ORF">QO012_003361</name>
</gene>
<sequence>MSSPDLLAGNRFRVLRSNGGTPETFTFVCIAQSKTLTQTNTFEDATVPDCDTPTAIPHRKSILASRGWSGRLAGVADAKRFQDLQADANAETPRRYQFLIDKTAAQGGGTYTGAVFFESLELTSQNNGLVNFTAQFRGDDALTWAAASA</sequence>
<name>A0ABU0I2L9_9HYPH</name>
<proteinExistence type="predicted"/>
<comment type="caution">
    <text evidence="1">The sequence shown here is derived from an EMBL/GenBank/DDBJ whole genome shotgun (WGS) entry which is preliminary data.</text>
</comment>